<keyword evidence="3" id="KW-1185">Reference proteome</keyword>
<sequence>MQISDSQSKKNARVLIITYYWPPSAGSGVQRWLKFAKYLPEFGWDPVIFTPENPDFELKDETLLSEISAQTEVLKFPIWEPYNLFRKLKREKAGDTSKVLEKSKRSLMDKFGIWLRANAIIPDPRVFWVKPSVNFLLDLVNSGQFQAIITTGPPHSLHLIGLQLHQKHKIPWLADFRDPWSKWEFLDTLPMTSWARRKHEKLEKKVLSKATAISTISPIFQSEMEALSNRKVDLLTNGFDEDDLPDDWTKRIPSSSSFEIVYTGVIDAIRNPIPFLEAMKSSLAHNKGNVMLRFVGKVSDGVKTYIQADDWLSAHVKLEGYVSHEKVFDFYGQAHLLLLILTDTKNAKGNIPGKLFEYMATGKPIIALGDPDGDAAGILQKANAGKVYAHSDMEGIRKFLRDFEPEVNHTPSPEIQQYSRKNLTKQLAMILDRISDK</sequence>
<dbReference type="RefSeq" id="WP_382386088.1">
    <property type="nucleotide sequence ID" value="NZ_JBHLWI010000006.1"/>
</dbReference>
<evidence type="ECO:0000256" key="1">
    <source>
        <dbReference type="ARBA" id="ARBA00022679"/>
    </source>
</evidence>
<proteinExistence type="predicted"/>
<dbReference type="EMBL" id="JBHLWI010000006">
    <property type="protein sequence ID" value="MFC0261642.1"/>
    <property type="molecule type" value="Genomic_DNA"/>
</dbReference>
<gene>
    <name evidence="2" type="ORF">ACFFIP_03040</name>
</gene>
<evidence type="ECO:0000313" key="3">
    <source>
        <dbReference type="Proteomes" id="UP001589797"/>
    </source>
</evidence>
<protein>
    <submittedName>
        <fullName evidence="2">Glycosyltransferase family 4 protein</fullName>
    </submittedName>
</protein>
<organism evidence="2 3">
    <name type="scientific">Fontibacter flavus</name>
    <dbReference type="NCBI Taxonomy" id="654838"/>
    <lineage>
        <taxon>Bacteria</taxon>
        <taxon>Pseudomonadati</taxon>
        <taxon>Bacteroidota</taxon>
        <taxon>Cytophagia</taxon>
        <taxon>Cytophagales</taxon>
        <taxon>Cyclobacteriaceae</taxon>
        <taxon>Fontibacter</taxon>
    </lineage>
</organism>
<dbReference type="CDD" id="cd03794">
    <property type="entry name" value="GT4_WbuB-like"/>
    <property type="match status" value="1"/>
</dbReference>
<name>A0ABV6FPT2_9BACT</name>
<comment type="caution">
    <text evidence="2">The sequence shown here is derived from an EMBL/GenBank/DDBJ whole genome shotgun (WGS) entry which is preliminary data.</text>
</comment>
<dbReference type="PANTHER" id="PTHR46401">
    <property type="entry name" value="GLYCOSYLTRANSFERASE WBBK-RELATED"/>
    <property type="match status" value="1"/>
</dbReference>
<dbReference type="Gene3D" id="3.40.50.2000">
    <property type="entry name" value="Glycogen Phosphorylase B"/>
    <property type="match status" value="2"/>
</dbReference>
<dbReference type="Pfam" id="PF13692">
    <property type="entry name" value="Glyco_trans_1_4"/>
    <property type="match status" value="1"/>
</dbReference>
<dbReference type="PANTHER" id="PTHR46401:SF2">
    <property type="entry name" value="GLYCOSYLTRANSFERASE WBBK-RELATED"/>
    <property type="match status" value="1"/>
</dbReference>
<dbReference type="Proteomes" id="UP001589797">
    <property type="component" value="Unassembled WGS sequence"/>
</dbReference>
<accession>A0ABV6FPT2</accession>
<dbReference type="SUPFAM" id="SSF53756">
    <property type="entry name" value="UDP-Glycosyltransferase/glycogen phosphorylase"/>
    <property type="match status" value="1"/>
</dbReference>
<evidence type="ECO:0000313" key="2">
    <source>
        <dbReference type="EMBL" id="MFC0261642.1"/>
    </source>
</evidence>
<keyword evidence="1" id="KW-0808">Transferase</keyword>
<reference evidence="2 3" key="1">
    <citation type="submission" date="2024-09" db="EMBL/GenBank/DDBJ databases">
        <authorList>
            <person name="Sun Q."/>
            <person name="Mori K."/>
        </authorList>
    </citation>
    <scope>NUCLEOTIDE SEQUENCE [LARGE SCALE GENOMIC DNA]</scope>
    <source>
        <strain evidence="2 3">CCM 7650</strain>
    </source>
</reference>